<organism evidence="1">
    <name type="scientific">Solanum chacoense</name>
    <name type="common">Chaco potato</name>
    <dbReference type="NCBI Taxonomy" id="4108"/>
    <lineage>
        <taxon>Eukaryota</taxon>
        <taxon>Viridiplantae</taxon>
        <taxon>Streptophyta</taxon>
        <taxon>Embryophyta</taxon>
        <taxon>Tracheophyta</taxon>
        <taxon>Spermatophyta</taxon>
        <taxon>Magnoliopsida</taxon>
        <taxon>eudicotyledons</taxon>
        <taxon>Gunneridae</taxon>
        <taxon>Pentapetalae</taxon>
        <taxon>asterids</taxon>
        <taxon>lamiids</taxon>
        <taxon>Solanales</taxon>
        <taxon>Solanaceae</taxon>
        <taxon>Solanoideae</taxon>
        <taxon>Solaneae</taxon>
        <taxon>Solanum</taxon>
    </lineage>
</organism>
<reference evidence="1" key="1">
    <citation type="submission" date="2015-12" db="EMBL/GenBank/DDBJ databases">
        <title>Gene expression during late stages of embryo sac development: a critical building block for successful pollen-pistil interactions.</title>
        <authorList>
            <person name="Liu Y."/>
            <person name="Joly V."/>
            <person name="Sabar M."/>
            <person name="Matton D.P."/>
        </authorList>
    </citation>
    <scope>NUCLEOTIDE SEQUENCE</scope>
</reference>
<sequence>RCPVICLGVQLNLGSALQSPFLGRHSQLDFFHSQEFKGLNWTVHISPQEGLALSTLICVKQNCSIIILRLFDYSCLSNYIQN</sequence>
<evidence type="ECO:0000313" key="1">
    <source>
        <dbReference type="EMBL" id="JAP15974.1"/>
    </source>
</evidence>
<feature type="non-terminal residue" evidence="1">
    <location>
        <position position="1"/>
    </location>
</feature>
<protein>
    <submittedName>
        <fullName evidence="1">Putative ovule protein</fullName>
    </submittedName>
</protein>
<accession>A0A0V0H8V2</accession>
<dbReference type="EMBL" id="GEDG01024443">
    <property type="protein sequence ID" value="JAP15974.1"/>
    <property type="molecule type" value="Transcribed_RNA"/>
</dbReference>
<dbReference type="AlphaFoldDB" id="A0A0V0H8V2"/>
<proteinExistence type="predicted"/>
<name>A0A0V0H8V2_SOLCH</name>